<dbReference type="GO" id="GO:0004757">
    <property type="term" value="F:sepiapterin reductase (NADP+) activity"/>
    <property type="evidence" value="ECO:0007669"/>
    <property type="project" value="UniProtKB-EC"/>
</dbReference>
<sequence>MAKTKRNIYSYDRLFFLIFAAPPQPQISDLMKKLLVPQEVVVSRFRTQDGEPRTAEFKEALTRGYFLIKFPKMFGGMEIGVSLVKATPKDNCTYEWTSDSVKVQGKVEFQSVPASFKGTFSITTFEGTGCLDQTFNHQTTCSNNNSIGSMEYIQIWLLVVAGLRALGFSQALFNIGRLRTNVYSGNPTQVTGLTARLFAAWTLMSFTLCVATAYNPYNQTLFTVTWTSFVYALLHFLTETLIFKSSSFKDAIPPFIVATTSIVWMVLVKDYNMIKTIALVTGASKGFGVAVCQELCSRVENIDFHLFARSQQGLESTEKIIKLAKPQSEVKLFSVDFSDLKTLENVWGQSLAQIDFNNYQRIWLINNHGSLGVCNYVSELKEFQQIETDLTMNVTSVVLTSSLFLNRFKSSGAELGLINVSSGAAVKPISTWGVYCTGKAARHMLTRTIAEENTFSWSPGPMDTQMQQEVRANAVDAGVKKIFTDLYENKQLVDVNVSAGKMIDLLVKNTYTSGEHYTVYSV</sequence>
<keyword evidence="10" id="KW-1185">Reference proteome</keyword>
<dbReference type="InterPro" id="IPR036552">
    <property type="entry name" value="CBF_bsu_sf"/>
</dbReference>
<keyword evidence="5" id="KW-0963">Cytoplasm</keyword>
<evidence type="ECO:0000256" key="8">
    <source>
        <dbReference type="SAM" id="Phobius"/>
    </source>
</evidence>
<comment type="similarity">
    <text evidence="2">Belongs to the sepiapterin reductase family.</text>
</comment>
<evidence type="ECO:0000256" key="2">
    <source>
        <dbReference type="ARBA" id="ARBA00010483"/>
    </source>
</evidence>
<keyword evidence="8" id="KW-0472">Membrane</keyword>
<comment type="caution">
    <text evidence="9">The sequence shown here is derived from an EMBL/GenBank/DDBJ whole genome shotgun (WGS) entry which is preliminary data.</text>
</comment>
<evidence type="ECO:0000256" key="7">
    <source>
        <dbReference type="ARBA" id="ARBA00023002"/>
    </source>
</evidence>
<organism evidence="9 10">
    <name type="scientific">Heterostelium pallidum (strain ATCC 26659 / Pp 5 / PN500)</name>
    <name type="common">Cellular slime mold</name>
    <name type="synonym">Polysphondylium pallidum</name>
    <dbReference type="NCBI Taxonomy" id="670386"/>
    <lineage>
        <taxon>Eukaryota</taxon>
        <taxon>Amoebozoa</taxon>
        <taxon>Evosea</taxon>
        <taxon>Eumycetozoa</taxon>
        <taxon>Dictyostelia</taxon>
        <taxon>Acytosteliales</taxon>
        <taxon>Acytosteliaceae</taxon>
        <taxon>Heterostelium</taxon>
    </lineage>
</organism>
<dbReference type="InParanoid" id="D3AVZ2"/>
<feature type="transmembrane region" description="Helical" evidence="8">
    <location>
        <begin position="221"/>
        <end position="245"/>
    </location>
</feature>
<evidence type="ECO:0000313" key="9">
    <source>
        <dbReference type="EMBL" id="EFA86465.1"/>
    </source>
</evidence>
<dbReference type="InterPro" id="IPR006393">
    <property type="entry name" value="Sepiapterin_red"/>
</dbReference>
<feature type="transmembrane region" description="Helical" evidence="8">
    <location>
        <begin position="155"/>
        <end position="173"/>
    </location>
</feature>
<dbReference type="Gene3D" id="2.40.250.10">
    <property type="entry name" value="Core binding factor, beta subunit"/>
    <property type="match status" value="1"/>
</dbReference>
<evidence type="ECO:0000256" key="5">
    <source>
        <dbReference type="ARBA" id="ARBA00022490"/>
    </source>
</evidence>
<dbReference type="InterPro" id="IPR002347">
    <property type="entry name" value="SDR_fam"/>
</dbReference>
<dbReference type="AlphaFoldDB" id="D3AVZ2"/>
<dbReference type="Proteomes" id="UP000001396">
    <property type="component" value="Unassembled WGS sequence"/>
</dbReference>
<evidence type="ECO:0000256" key="4">
    <source>
        <dbReference type="ARBA" id="ARBA00019170"/>
    </source>
</evidence>
<evidence type="ECO:0000313" key="10">
    <source>
        <dbReference type="Proteomes" id="UP000001396"/>
    </source>
</evidence>
<keyword evidence="6" id="KW-0521">NADP</keyword>
<keyword evidence="8" id="KW-1133">Transmembrane helix</keyword>
<comment type="subcellular location">
    <subcellularLocation>
        <location evidence="1">Cytoplasm</location>
    </subcellularLocation>
</comment>
<dbReference type="GeneID" id="31355792"/>
<dbReference type="GO" id="GO:0016020">
    <property type="term" value="C:membrane"/>
    <property type="evidence" value="ECO:0007669"/>
    <property type="project" value="InterPro"/>
</dbReference>
<dbReference type="GO" id="GO:0006729">
    <property type="term" value="P:tetrahydrobiopterin biosynthetic process"/>
    <property type="evidence" value="ECO:0007669"/>
    <property type="project" value="InterPro"/>
</dbReference>
<dbReference type="Pfam" id="PF00106">
    <property type="entry name" value="adh_short"/>
    <property type="match status" value="1"/>
</dbReference>
<dbReference type="InterPro" id="IPR051721">
    <property type="entry name" value="Biopterin_syn/organic_redct"/>
</dbReference>
<name>D3AVZ2_HETP5</name>
<protein>
    <recommendedName>
        <fullName evidence="4">Sepiapterin reductase</fullName>
        <ecNumber evidence="3">1.1.1.153</ecNumber>
    </recommendedName>
</protein>
<dbReference type="STRING" id="670386.D3AVZ2"/>
<evidence type="ECO:0000256" key="1">
    <source>
        <dbReference type="ARBA" id="ARBA00004496"/>
    </source>
</evidence>
<dbReference type="PANTHER" id="PTHR44085">
    <property type="entry name" value="SEPIAPTERIN REDUCTASE"/>
    <property type="match status" value="1"/>
</dbReference>
<dbReference type="RefSeq" id="XP_020438570.1">
    <property type="nucleotide sequence ID" value="XM_020571296.1"/>
</dbReference>
<feature type="transmembrane region" description="Helical" evidence="8">
    <location>
        <begin position="193"/>
        <end position="214"/>
    </location>
</feature>
<dbReference type="PANTHER" id="PTHR44085:SF2">
    <property type="entry name" value="SEPIAPTERIN REDUCTASE"/>
    <property type="match status" value="1"/>
</dbReference>
<dbReference type="InterPro" id="IPR036291">
    <property type="entry name" value="NAD(P)-bd_dom_sf"/>
</dbReference>
<evidence type="ECO:0000256" key="3">
    <source>
        <dbReference type="ARBA" id="ARBA00013075"/>
    </source>
</evidence>
<dbReference type="NCBIfam" id="TIGR01500">
    <property type="entry name" value="sepiapter_red"/>
    <property type="match status" value="1"/>
</dbReference>
<dbReference type="SUPFAM" id="SSF51735">
    <property type="entry name" value="NAD(P)-binding Rossmann-fold domains"/>
    <property type="match status" value="1"/>
</dbReference>
<dbReference type="PRINTS" id="PR00081">
    <property type="entry name" value="GDHRDH"/>
</dbReference>
<dbReference type="GO" id="GO:0005737">
    <property type="term" value="C:cytoplasm"/>
    <property type="evidence" value="ECO:0007669"/>
    <property type="project" value="UniProtKB-SubCell"/>
</dbReference>
<reference evidence="9 10" key="1">
    <citation type="journal article" date="2011" name="Genome Res.">
        <title>Phylogeny-wide analysis of social amoeba genomes highlights ancient origins for complex intercellular communication.</title>
        <authorList>
            <person name="Heidel A.J."/>
            <person name="Lawal H.M."/>
            <person name="Felder M."/>
            <person name="Schilde C."/>
            <person name="Helps N.R."/>
            <person name="Tunggal B."/>
            <person name="Rivero F."/>
            <person name="John U."/>
            <person name="Schleicher M."/>
            <person name="Eichinger L."/>
            <person name="Platzer M."/>
            <person name="Noegel A.A."/>
            <person name="Schaap P."/>
            <person name="Gloeckner G."/>
        </authorList>
    </citation>
    <scope>NUCLEOTIDE SEQUENCE [LARGE SCALE GENOMIC DNA]</scope>
    <source>
        <strain evidence="10">ATCC 26659 / Pp 5 / PN500</strain>
    </source>
</reference>
<accession>D3AVZ2</accession>
<gene>
    <name evidence="9" type="ORF">PPL_00258</name>
</gene>
<keyword evidence="8" id="KW-0812">Transmembrane</keyword>
<dbReference type="EC" id="1.1.1.153" evidence="3"/>
<dbReference type="EMBL" id="ADBJ01000002">
    <property type="protein sequence ID" value="EFA86465.1"/>
    <property type="molecule type" value="Genomic_DNA"/>
</dbReference>
<feature type="transmembrane region" description="Helical" evidence="8">
    <location>
        <begin position="251"/>
        <end position="268"/>
    </location>
</feature>
<dbReference type="InterPro" id="IPR005352">
    <property type="entry name" value="Erg28"/>
</dbReference>
<proteinExistence type="inferred from homology"/>
<dbReference type="Pfam" id="PF03694">
    <property type="entry name" value="Erg28"/>
    <property type="match status" value="1"/>
</dbReference>
<dbReference type="Gene3D" id="3.40.50.720">
    <property type="entry name" value="NAD(P)-binding Rossmann-like Domain"/>
    <property type="match status" value="1"/>
</dbReference>
<evidence type="ECO:0000256" key="6">
    <source>
        <dbReference type="ARBA" id="ARBA00022857"/>
    </source>
</evidence>
<keyword evidence="7" id="KW-0560">Oxidoreductase</keyword>